<dbReference type="InterPro" id="IPR016181">
    <property type="entry name" value="Acyl_CoA_acyltransferase"/>
</dbReference>
<organism evidence="3 4">
    <name type="scientific">Arenibacter palladensis</name>
    <dbReference type="NCBI Taxonomy" id="237373"/>
    <lineage>
        <taxon>Bacteria</taxon>
        <taxon>Pseudomonadati</taxon>
        <taxon>Bacteroidota</taxon>
        <taxon>Flavobacteriia</taxon>
        <taxon>Flavobacteriales</taxon>
        <taxon>Flavobacteriaceae</taxon>
        <taxon>Arenibacter</taxon>
    </lineage>
</organism>
<protein>
    <submittedName>
        <fullName evidence="3">Acetyltransferase (GNAT) domain-containing protein</fullName>
    </submittedName>
</protein>
<dbReference type="InterPro" id="IPR000182">
    <property type="entry name" value="GNAT_dom"/>
</dbReference>
<dbReference type="GO" id="GO:0008080">
    <property type="term" value="F:N-acetyltransferase activity"/>
    <property type="evidence" value="ECO:0007669"/>
    <property type="project" value="InterPro"/>
</dbReference>
<keyword evidence="4" id="KW-1185">Reference proteome</keyword>
<evidence type="ECO:0000256" key="1">
    <source>
        <dbReference type="ARBA" id="ARBA00022679"/>
    </source>
</evidence>
<feature type="domain" description="N-acetyltransferase" evidence="2">
    <location>
        <begin position="3"/>
        <end position="154"/>
    </location>
</feature>
<dbReference type="SUPFAM" id="SSF55729">
    <property type="entry name" value="Acyl-CoA N-acyltransferases (Nat)"/>
    <property type="match status" value="1"/>
</dbReference>
<gene>
    <name evidence="3" type="ORF">SAMN03080594_102120</name>
</gene>
<dbReference type="InterPro" id="IPR050769">
    <property type="entry name" value="NAT_camello-type"/>
</dbReference>
<keyword evidence="1 3" id="KW-0808">Transferase</keyword>
<dbReference type="Proteomes" id="UP000184406">
    <property type="component" value="Unassembled WGS sequence"/>
</dbReference>
<dbReference type="PROSITE" id="PS51186">
    <property type="entry name" value="GNAT"/>
    <property type="match status" value="1"/>
</dbReference>
<dbReference type="CDD" id="cd04301">
    <property type="entry name" value="NAT_SF"/>
    <property type="match status" value="1"/>
</dbReference>
<dbReference type="EMBL" id="FQUX01000002">
    <property type="protein sequence ID" value="SHE94371.1"/>
    <property type="molecule type" value="Genomic_DNA"/>
</dbReference>
<dbReference type="PANTHER" id="PTHR13947">
    <property type="entry name" value="GNAT FAMILY N-ACETYLTRANSFERASE"/>
    <property type="match status" value="1"/>
</dbReference>
<name>A0A1M4XLR2_9FLAO</name>
<dbReference type="Gene3D" id="3.40.630.30">
    <property type="match status" value="1"/>
</dbReference>
<evidence type="ECO:0000313" key="3">
    <source>
        <dbReference type="EMBL" id="SHE94371.1"/>
    </source>
</evidence>
<accession>A0A1M4XLR2</accession>
<dbReference type="RefSeq" id="WP_072860992.1">
    <property type="nucleotide sequence ID" value="NZ_FQUX01000002.1"/>
</dbReference>
<sequence length="154" mass="17867">MSLSIVPFESSYATRFKDLNVAWLEKYFYVEPMDTILLENCEANIIGKGGYIFFAQYNEEIVGCFAFLKVGDRTYELGKMAVDPNFQGLKIGQALLVFAIEHAKQNKWDKLILYSSTKLENALYIYRKYGFKEVEIEKNLPYARSDIKMELLLI</sequence>
<dbReference type="PANTHER" id="PTHR13947:SF37">
    <property type="entry name" value="LD18367P"/>
    <property type="match status" value="1"/>
</dbReference>
<dbReference type="AlphaFoldDB" id="A0A1M4XLR2"/>
<dbReference type="Pfam" id="PF13508">
    <property type="entry name" value="Acetyltransf_7"/>
    <property type="match status" value="1"/>
</dbReference>
<reference evidence="4" key="1">
    <citation type="submission" date="2016-11" db="EMBL/GenBank/DDBJ databases">
        <authorList>
            <person name="Varghese N."/>
            <person name="Submissions S."/>
        </authorList>
    </citation>
    <scope>NUCLEOTIDE SEQUENCE [LARGE SCALE GENOMIC DNA]</scope>
    <source>
        <strain evidence="4">DSM 17539</strain>
    </source>
</reference>
<dbReference type="OrthoDB" id="1431064at2"/>
<proteinExistence type="predicted"/>
<evidence type="ECO:0000259" key="2">
    <source>
        <dbReference type="PROSITE" id="PS51186"/>
    </source>
</evidence>
<evidence type="ECO:0000313" key="4">
    <source>
        <dbReference type="Proteomes" id="UP000184406"/>
    </source>
</evidence>